<sequence>MRILIVEDENKTAAYLNKGLSESGFIVDIANNGEDGLYLATHHHYDLIVLDIMLPKLDGWSILVEIRRKIPDARVLLLTARDDVEDKVKGLELGADDYLVKPFAFSELLARIRSLLRRGTAQTSDSLSIADLSIDIIKHKATRGPHRLNLTPKEFALLILLAQRTGEVLSRTLIAESVWDINFDSDTNVVDVAIRRLRQKVDDPFDKKLIHTVRGMGYVLEER</sequence>
<feature type="modified residue" description="4-aspartylphosphate" evidence="6">
    <location>
        <position position="51"/>
    </location>
</feature>
<dbReference type="AlphaFoldDB" id="A0A5E4PM22"/>
<dbReference type="InterPro" id="IPR001789">
    <property type="entry name" value="Sig_transdc_resp-reg_receiver"/>
</dbReference>
<accession>A0A5E4PM22</accession>
<dbReference type="SMART" id="SM00862">
    <property type="entry name" value="Trans_reg_C"/>
    <property type="match status" value="1"/>
</dbReference>
<dbReference type="GO" id="GO:0005829">
    <property type="term" value="C:cytosol"/>
    <property type="evidence" value="ECO:0007669"/>
    <property type="project" value="TreeGrafter"/>
</dbReference>
<dbReference type="InterPro" id="IPR011006">
    <property type="entry name" value="CheY-like_superfamily"/>
</dbReference>
<evidence type="ECO:0000256" key="6">
    <source>
        <dbReference type="PROSITE-ProRule" id="PRU00169"/>
    </source>
</evidence>
<dbReference type="Pfam" id="PF00072">
    <property type="entry name" value="Response_reg"/>
    <property type="match status" value="1"/>
</dbReference>
<evidence type="ECO:0000256" key="3">
    <source>
        <dbReference type="ARBA" id="ARBA00023015"/>
    </source>
</evidence>
<dbReference type="Proteomes" id="UP000324194">
    <property type="component" value="Chromosome 2"/>
</dbReference>
<dbReference type="Pfam" id="PF00486">
    <property type="entry name" value="Trans_reg_C"/>
    <property type="match status" value="1"/>
</dbReference>
<dbReference type="GO" id="GO:0006355">
    <property type="term" value="P:regulation of DNA-templated transcription"/>
    <property type="evidence" value="ECO:0007669"/>
    <property type="project" value="InterPro"/>
</dbReference>
<keyword evidence="2" id="KW-0902">Two-component regulatory system</keyword>
<dbReference type="CDD" id="cd00383">
    <property type="entry name" value="trans_reg_C"/>
    <property type="match status" value="1"/>
</dbReference>
<dbReference type="Gene3D" id="1.10.10.10">
    <property type="entry name" value="Winged helix-like DNA-binding domain superfamily/Winged helix DNA-binding domain"/>
    <property type="match status" value="1"/>
</dbReference>
<dbReference type="FunFam" id="3.40.50.2300:FF:000001">
    <property type="entry name" value="DNA-binding response regulator PhoB"/>
    <property type="match status" value="1"/>
</dbReference>
<keyword evidence="4 7" id="KW-0238">DNA-binding</keyword>
<dbReference type="PROSITE" id="PS51755">
    <property type="entry name" value="OMPR_PHOB"/>
    <property type="match status" value="1"/>
</dbReference>
<keyword evidence="1 6" id="KW-0597">Phosphoprotein</keyword>
<dbReference type="Gene3D" id="6.10.250.690">
    <property type="match status" value="1"/>
</dbReference>
<dbReference type="FunFam" id="1.10.10.10:FF:000005">
    <property type="entry name" value="Two-component system response regulator"/>
    <property type="match status" value="1"/>
</dbReference>
<dbReference type="KEGG" id="asip:AQUSIP_26190"/>
<proteinExistence type="predicted"/>
<evidence type="ECO:0000256" key="2">
    <source>
        <dbReference type="ARBA" id="ARBA00023012"/>
    </source>
</evidence>
<dbReference type="GO" id="GO:0000976">
    <property type="term" value="F:transcription cis-regulatory region binding"/>
    <property type="evidence" value="ECO:0007669"/>
    <property type="project" value="TreeGrafter"/>
</dbReference>
<dbReference type="SUPFAM" id="SSF52172">
    <property type="entry name" value="CheY-like"/>
    <property type="match status" value="1"/>
</dbReference>
<dbReference type="InterPro" id="IPR036388">
    <property type="entry name" value="WH-like_DNA-bd_sf"/>
</dbReference>
<dbReference type="SMART" id="SM00448">
    <property type="entry name" value="REC"/>
    <property type="match status" value="1"/>
</dbReference>
<evidence type="ECO:0000313" key="11">
    <source>
        <dbReference type="Proteomes" id="UP000324194"/>
    </source>
</evidence>
<feature type="DNA-binding region" description="OmpR/PhoB-type" evidence="7">
    <location>
        <begin position="124"/>
        <end position="222"/>
    </location>
</feature>
<dbReference type="InterPro" id="IPR006291">
    <property type="entry name" value="CusR-like"/>
</dbReference>
<dbReference type="Gene3D" id="3.40.50.2300">
    <property type="match status" value="1"/>
</dbReference>
<dbReference type="OrthoDB" id="9802426at2"/>
<dbReference type="PANTHER" id="PTHR48111">
    <property type="entry name" value="REGULATOR OF RPOS"/>
    <property type="match status" value="1"/>
</dbReference>
<dbReference type="PANTHER" id="PTHR48111:SF76">
    <property type="entry name" value="TWO-COMPONENT RESPONSE REGULATOR"/>
    <property type="match status" value="1"/>
</dbReference>
<dbReference type="GO" id="GO:0032993">
    <property type="term" value="C:protein-DNA complex"/>
    <property type="evidence" value="ECO:0007669"/>
    <property type="project" value="TreeGrafter"/>
</dbReference>
<dbReference type="GO" id="GO:0000156">
    <property type="term" value="F:phosphorelay response regulator activity"/>
    <property type="evidence" value="ECO:0007669"/>
    <property type="project" value="TreeGrafter"/>
</dbReference>
<reference evidence="10 11" key="1">
    <citation type="submission" date="2019-08" db="EMBL/GenBank/DDBJ databases">
        <authorList>
            <person name="Guy L."/>
        </authorList>
    </citation>
    <scope>NUCLEOTIDE SEQUENCE [LARGE SCALE GENOMIC DNA]</scope>
    <source>
        <strain evidence="10 11">SGT-108</strain>
    </source>
</reference>
<name>A0A5E4PM22_9COXI</name>
<dbReference type="EMBL" id="LR699120">
    <property type="protein sequence ID" value="VVC77292.1"/>
    <property type="molecule type" value="Genomic_DNA"/>
</dbReference>
<feature type="domain" description="OmpR/PhoB-type" evidence="9">
    <location>
        <begin position="124"/>
        <end position="222"/>
    </location>
</feature>
<organism evidence="10 11">
    <name type="scientific">Aquicella siphonis</name>
    <dbReference type="NCBI Taxonomy" id="254247"/>
    <lineage>
        <taxon>Bacteria</taxon>
        <taxon>Pseudomonadati</taxon>
        <taxon>Pseudomonadota</taxon>
        <taxon>Gammaproteobacteria</taxon>
        <taxon>Legionellales</taxon>
        <taxon>Coxiellaceae</taxon>
        <taxon>Aquicella</taxon>
    </lineage>
</organism>
<evidence type="ECO:0000313" key="10">
    <source>
        <dbReference type="EMBL" id="VVC77292.1"/>
    </source>
</evidence>
<keyword evidence="5" id="KW-0804">Transcription</keyword>
<dbReference type="PROSITE" id="PS50110">
    <property type="entry name" value="RESPONSE_REGULATORY"/>
    <property type="match status" value="1"/>
</dbReference>
<keyword evidence="3" id="KW-0805">Transcription regulation</keyword>
<evidence type="ECO:0000256" key="1">
    <source>
        <dbReference type="ARBA" id="ARBA00022553"/>
    </source>
</evidence>
<protein>
    <submittedName>
        <fullName evidence="10">Transcriptional activator protein CzcR</fullName>
    </submittedName>
</protein>
<keyword evidence="11" id="KW-1185">Reference proteome</keyword>
<evidence type="ECO:0000259" key="8">
    <source>
        <dbReference type="PROSITE" id="PS50110"/>
    </source>
</evidence>
<feature type="domain" description="Response regulatory" evidence="8">
    <location>
        <begin position="2"/>
        <end position="116"/>
    </location>
</feature>
<evidence type="ECO:0000256" key="4">
    <source>
        <dbReference type="ARBA" id="ARBA00023125"/>
    </source>
</evidence>
<dbReference type="InterPro" id="IPR039420">
    <property type="entry name" value="WalR-like"/>
</dbReference>
<evidence type="ECO:0000256" key="7">
    <source>
        <dbReference type="PROSITE-ProRule" id="PRU01091"/>
    </source>
</evidence>
<dbReference type="CDD" id="cd19935">
    <property type="entry name" value="REC_OmpR_CusR-like"/>
    <property type="match status" value="1"/>
</dbReference>
<dbReference type="RefSeq" id="WP_148340746.1">
    <property type="nucleotide sequence ID" value="NZ_LR699120.1"/>
</dbReference>
<dbReference type="NCBIfam" id="TIGR01387">
    <property type="entry name" value="cztR_silR_copR"/>
    <property type="match status" value="1"/>
</dbReference>
<gene>
    <name evidence="10" type="primary">czcR</name>
    <name evidence="10" type="ORF">AQUSIP_26190</name>
</gene>
<evidence type="ECO:0000256" key="5">
    <source>
        <dbReference type="ARBA" id="ARBA00023163"/>
    </source>
</evidence>
<dbReference type="InterPro" id="IPR001867">
    <property type="entry name" value="OmpR/PhoB-type_DNA-bd"/>
</dbReference>
<evidence type="ECO:0000259" key="9">
    <source>
        <dbReference type="PROSITE" id="PS51755"/>
    </source>
</evidence>